<feature type="region of interest" description="Disordered" evidence="1">
    <location>
        <begin position="1"/>
        <end position="21"/>
    </location>
</feature>
<evidence type="ECO:0000313" key="4">
    <source>
        <dbReference type="Proteomes" id="UP001185135"/>
    </source>
</evidence>
<protein>
    <submittedName>
        <fullName evidence="3">Uncharacterized protein</fullName>
    </submittedName>
</protein>
<accession>A0AA95EDU7</accession>
<proteinExistence type="predicted"/>
<feature type="compositionally biased region" description="Low complexity" evidence="1">
    <location>
        <begin position="8"/>
        <end position="21"/>
    </location>
</feature>
<keyword evidence="2" id="KW-0812">Transmembrane</keyword>
<organism evidence="3 4">
    <name type="scientific">Pandoravirus kuranda</name>
    <dbReference type="NCBI Taxonomy" id="3019033"/>
    <lineage>
        <taxon>Viruses</taxon>
        <taxon>Pandoravirus</taxon>
    </lineage>
</organism>
<evidence type="ECO:0000256" key="2">
    <source>
        <dbReference type="SAM" id="Phobius"/>
    </source>
</evidence>
<keyword evidence="2" id="KW-1133">Transmembrane helix</keyword>
<sequence>METTTFDGADTATNSGTSSGAGGSVLLSESSAPSFLPAAFPSAPVALTASCEDADAPPLEHAVSCATDASRGGQCPQEPPAARAARGLGLTKKEKKYLRAESDKLTALIMDRAASMANTHCGDITNAPIEIQWAMNRIQKIDQMLYPPLDRAQDDIGTEPEASIGDCTVVHGLALALAAGLGLYYFVGWCRKQ</sequence>
<evidence type="ECO:0000256" key="1">
    <source>
        <dbReference type="SAM" id="MobiDB-lite"/>
    </source>
</evidence>
<name>A0AA95EDU7_9VIRU</name>
<feature type="transmembrane region" description="Helical" evidence="2">
    <location>
        <begin position="169"/>
        <end position="187"/>
    </location>
</feature>
<reference evidence="3" key="1">
    <citation type="submission" date="2022-06" db="EMBL/GenBank/DDBJ databases">
        <authorList>
            <person name="Legendre M."/>
            <person name="Claverie J.-M."/>
            <person name="Alempic J.-M."/>
            <person name="Abergel C."/>
        </authorList>
    </citation>
    <scope>NUCLEOTIDE SEQUENCE</scope>
    <source>
        <strain evidence="3">Kuranda</strain>
    </source>
</reference>
<gene>
    <name evidence="3" type="ORF">pkur_cds_137</name>
</gene>
<dbReference type="Proteomes" id="UP001185135">
    <property type="component" value="Segment"/>
</dbReference>
<dbReference type="EMBL" id="ON887157">
    <property type="protein sequence ID" value="WBR14312.1"/>
    <property type="molecule type" value="Genomic_DNA"/>
</dbReference>
<evidence type="ECO:0000313" key="3">
    <source>
        <dbReference type="EMBL" id="WBR14312.1"/>
    </source>
</evidence>
<keyword evidence="2" id="KW-0472">Membrane</keyword>